<comment type="caution">
    <text evidence="2">The sequence shown here is derived from an EMBL/GenBank/DDBJ whole genome shotgun (WGS) entry which is preliminary data.</text>
</comment>
<keyword evidence="1" id="KW-0732">Signal</keyword>
<evidence type="ECO:0000313" key="3">
    <source>
        <dbReference type="Proteomes" id="UP000481583"/>
    </source>
</evidence>
<gene>
    <name evidence="2" type="ORF">G5C51_34555</name>
</gene>
<dbReference type="SUPFAM" id="SSF53850">
    <property type="entry name" value="Periplasmic binding protein-like II"/>
    <property type="match status" value="1"/>
</dbReference>
<organism evidence="2 3">
    <name type="scientific">Streptomyces coryli</name>
    <dbReference type="NCBI Taxonomy" id="1128680"/>
    <lineage>
        <taxon>Bacteria</taxon>
        <taxon>Bacillati</taxon>
        <taxon>Actinomycetota</taxon>
        <taxon>Actinomycetes</taxon>
        <taxon>Kitasatosporales</taxon>
        <taxon>Streptomycetaceae</taxon>
        <taxon>Streptomyces</taxon>
    </lineage>
</organism>
<dbReference type="AlphaFoldDB" id="A0A6G4UC90"/>
<feature type="signal peptide" evidence="1">
    <location>
        <begin position="1"/>
        <end position="18"/>
    </location>
</feature>
<evidence type="ECO:0000313" key="2">
    <source>
        <dbReference type="EMBL" id="NGN68998.1"/>
    </source>
</evidence>
<name>A0A6G4UC90_9ACTN</name>
<evidence type="ECO:0000256" key="1">
    <source>
        <dbReference type="SAM" id="SignalP"/>
    </source>
</evidence>
<protein>
    <submittedName>
        <fullName evidence="2">Extracellular solute-binding protein</fullName>
    </submittedName>
</protein>
<dbReference type="PROSITE" id="PS51257">
    <property type="entry name" value="PROKAR_LIPOPROTEIN"/>
    <property type="match status" value="1"/>
</dbReference>
<dbReference type="Gene3D" id="3.40.190.10">
    <property type="entry name" value="Periplasmic binding protein-like II"/>
    <property type="match status" value="1"/>
</dbReference>
<dbReference type="Proteomes" id="UP000481583">
    <property type="component" value="Unassembled WGS sequence"/>
</dbReference>
<dbReference type="EMBL" id="JAAKZV010000249">
    <property type="protein sequence ID" value="NGN68998.1"/>
    <property type="molecule type" value="Genomic_DNA"/>
</dbReference>
<keyword evidence="3" id="KW-1185">Reference proteome</keyword>
<sequence>MSRRTLMRAIGAGGAALAAPSLLTACGGGGDTGGSVSNKGSKLAPWPAYTPVTKGPKPDLPGTADGIQNGYLKYPGELFKAYNDKPGDGSTIHMMCLTYGTAPVPYAKNLYWQKVAEALGVKIKLTAVPAADFTKKMATVMAGNELPDILSIGGGYTLPREAQFVKSQMADLSEHLSGDSIKDYPHLAAIPTYAWEGMGRIGGGIYGVPVERPKFQDVLFYNKEMYEKAGYQDGMPVADFAAMAKKVSRAKKYAFGAAVGPNPFGYRTHALWHGAPNLWQHQGGSFTTMWGHDSFKDSLELMARMHKDGTWHPDSAAMAPPDLKTKYYNGTVGGLTDGFMAMIGNLQMNQDAFNIGLALPYKAGGEQQAMQSRGMFGYTVLKKAPEKRIKMLLSLLDYLASPFGSEEFELIHYGVEGTHFKRDKDNNPVKNEKGLTEVASPNTPFTNIADAPQPLHYPGFPEDTKRVHDWQKETLPLLVPDDHWGLQSAAFTAKGATLEQQLADGVSAIVTGRKPVSSWDEVYKKWQSGGGKTAVEEFAEEYAAAKKAAK</sequence>
<proteinExistence type="predicted"/>
<feature type="chain" id="PRO_5038510006" evidence="1">
    <location>
        <begin position="19"/>
        <end position="550"/>
    </location>
</feature>
<accession>A0A6G4UC90</accession>
<reference evidence="2 3" key="1">
    <citation type="submission" date="2020-02" db="EMBL/GenBank/DDBJ databases">
        <title>Whole-genome analyses of novel actinobacteria.</title>
        <authorList>
            <person name="Sahin N."/>
        </authorList>
    </citation>
    <scope>NUCLEOTIDE SEQUENCE [LARGE SCALE GENOMIC DNA]</scope>
    <source>
        <strain evidence="2 3">A7024</strain>
    </source>
</reference>